<gene>
    <name evidence="2" type="ORF">FA740_02000</name>
</gene>
<dbReference type="AlphaFoldDB" id="A0A4V5MU93"/>
<keyword evidence="3" id="KW-1185">Reference proteome</keyword>
<keyword evidence="2" id="KW-0449">Lipoprotein</keyword>
<evidence type="ECO:0000313" key="2">
    <source>
        <dbReference type="EMBL" id="TJZ87048.1"/>
    </source>
</evidence>
<dbReference type="OrthoDB" id="7363288at2"/>
<evidence type="ECO:0000313" key="3">
    <source>
        <dbReference type="Proteomes" id="UP000306223"/>
    </source>
</evidence>
<proteinExistence type="predicted"/>
<evidence type="ECO:0000256" key="1">
    <source>
        <dbReference type="SAM" id="SignalP"/>
    </source>
</evidence>
<protein>
    <submittedName>
        <fullName evidence="2">Entericidin A/B family lipoprotein</fullName>
    </submittedName>
</protein>
<sequence length="48" mass="4865">MQKKILGLSAVLAMMTLAACETVQGAGRDISTAGAVVQQESAQVQAGM</sequence>
<dbReference type="PROSITE" id="PS51257">
    <property type="entry name" value="PROKAR_LIPOPROTEIN"/>
    <property type="match status" value="1"/>
</dbReference>
<dbReference type="EMBL" id="SUNH01000004">
    <property type="protein sequence ID" value="TJZ87048.1"/>
    <property type="molecule type" value="Genomic_DNA"/>
</dbReference>
<name>A0A4V5MU93_9RHOB</name>
<reference evidence="2 3" key="1">
    <citation type="submission" date="2019-04" db="EMBL/GenBank/DDBJ databases">
        <authorList>
            <person name="Li J."/>
        </authorList>
    </citation>
    <scope>NUCLEOTIDE SEQUENCE [LARGE SCALE GENOMIC DNA]</scope>
    <source>
        <strain evidence="2 3">CCTCC AB2016182</strain>
    </source>
</reference>
<comment type="caution">
    <text evidence="2">The sequence shown here is derived from an EMBL/GenBank/DDBJ whole genome shotgun (WGS) entry which is preliminary data.</text>
</comment>
<dbReference type="Proteomes" id="UP000306223">
    <property type="component" value="Unassembled WGS sequence"/>
</dbReference>
<keyword evidence="1" id="KW-0732">Signal</keyword>
<accession>A0A4V5MU93</accession>
<organism evidence="2 3">
    <name type="scientific">Paracoccus hibiscisoli</name>
    <dbReference type="NCBI Taxonomy" id="2023261"/>
    <lineage>
        <taxon>Bacteria</taxon>
        <taxon>Pseudomonadati</taxon>
        <taxon>Pseudomonadota</taxon>
        <taxon>Alphaproteobacteria</taxon>
        <taxon>Rhodobacterales</taxon>
        <taxon>Paracoccaceae</taxon>
        <taxon>Paracoccus</taxon>
    </lineage>
</organism>
<feature type="chain" id="PRO_5020980309" evidence="1">
    <location>
        <begin position="20"/>
        <end position="48"/>
    </location>
</feature>
<feature type="signal peptide" evidence="1">
    <location>
        <begin position="1"/>
        <end position="19"/>
    </location>
</feature>
<dbReference type="RefSeq" id="WP_136855104.1">
    <property type="nucleotide sequence ID" value="NZ_CALEYR010000122.1"/>
</dbReference>